<dbReference type="InterPro" id="IPR050836">
    <property type="entry name" value="SDS22/Internalin_LRR"/>
</dbReference>
<feature type="region of interest" description="Disordered" evidence="4">
    <location>
        <begin position="348"/>
        <end position="368"/>
    </location>
</feature>
<feature type="compositionally biased region" description="Low complexity" evidence="4">
    <location>
        <begin position="355"/>
        <end position="368"/>
    </location>
</feature>
<dbReference type="AlphaFoldDB" id="A0A383WN97"/>
<feature type="region of interest" description="Disordered" evidence="4">
    <location>
        <begin position="160"/>
        <end position="198"/>
    </location>
</feature>
<name>A0A383WN97_TETOB</name>
<dbReference type="STRING" id="3088.A0A383WN97"/>
<evidence type="ECO:0000313" key="7">
    <source>
        <dbReference type="Proteomes" id="UP000256970"/>
    </source>
</evidence>
<sequence>MSQGEQEGVQAQQRQSFICATSEAALSEQSVPADVVLKAAARQGHRIPNDPEQQRKLMRQLTHLRLNGLQLQQLQSLRLCPRLQVLYLYDNQLTSIASICSNRLLTHLYIQNNRLQQLNGLQDLALLQKLYLQGNCLACIDHLAACSRLEELHVSDQQWQQAAEGSERRPSVVHTHQQQQQQHEQQHLPRQSCQQHEPELISHQSAGQNASYDDGSSSNSSSTAGSAGLCFEPASLQAISSSLRVLCAANCGIQDPGPLAVLQKLHTLDLSGNSIRQLSLLQPVLQRLQRLCVLDVRGNPCLQHELKHRDYIILLAADSLESLDNEAVPASHRAFLLGLHLKKLKLQEQADEPEQQQQAGGKRQGQLQPQQLGAQQLLGQCMAGKPPAGAHCPFAAVSGAAAGLSGTGVKLHSVRAPAVRPTAAAGFNASDARIAAALGGRCGGGGGASSSDEHM</sequence>
<dbReference type="EMBL" id="FNXT01001066">
    <property type="protein sequence ID" value="SZX71681.1"/>
    <property type="molecule type" value="Genomic_DNA"/>
</dbReference>
<dbReference type="Pfam" id="PF12799">
    <property type="entry name" value="LRR_4"/>
    <property type="match status" value="2"/>
</dbReference>
<dbReference type="EMBL" id="FNXT01001347">
    <property type="protein sequence ID" value="SZX78928.1"/>
    <property type="molecule type" value="Genomic_DNA"/>
</dbReference>
<comment type="subcellular location">
    <subcellularLocation>
        <location evidence="1">Cytoplasm</location>
        <location evidence="1">Cytoskeleton</location>
        <location evidence="1">Cilium axoneme</location>
    </subcellularLocation>
</comment>
<organism evidence="6 7">
    <name type="scientific">Tetradesmus obliquus</name>
    <name type="common">Green alga</name>
    <name type="synonym">Acutodesmus obliquus</name>
    <dbReference type="NCBI Taxonomy" id="3088"/>
    <lineage>
        <taxon>Eukaryota</taxon>
        <taxon>Viridiplantae</taxon>
        <taxon>Chlorophyta</taxon>
        <taxon>core chlorophytes</taxon>
        <taxon>Chlorophyceae</taxon>
        <taxon>CS clade</taxon>
        <taxon>Sphaeropleales</taxon>
        <taxon>Scenedesmaceae</taxon>
        <taxon>Tetradesmus</taxon>
    </lineage>
</organism>
<dbReference type="CDD" id="cd21340">
    <property type="entry name" value="PPP1R42"/>
    <property type="match status" value="1"/>
</dbReference>
<dbReference type="PANTHER" id="PTHR46652">
    <property type="entry name" value="LEUCINE-RICH REPEAT AND IQ DOMAIN-CONTAINING PROTEIN 1-RELATED"/>
    <property type="match status" value="1"/>
</dbReference>
<accession>A0A383WN97</accession>
<keyword evidence="2" id="KW-0433">Leucine-rich repeat</keyword>
<evidence type="ECO:0000256" key="3">
    <source>
        <dbReference type="ARBA" id="ARBA00022737"/>
    </source>
</evidence>
<dbReference type="SMART" id="SM00369">
    <property type="entry name" value="LRR_TYP"/>
    <property type="match status" value="3"/>
</dbReference>
<keyword evidence="7" id="KW-1185">Reference proteome</keyword>
<dbReference type="InterPro" id="IPR025875">
    <property type="entry name" value="Leu-rich_rpt_4"/>
</dbReference>
<proteinExistence type="predicted"/>
<dbReference type="InterPro" id="IPR001611">
    <property type="entry name" value="Leu-rich_rpt"/>
</dbReference>
<gene>
    <name evidence="5" type="ORF">BQ4739_LOCUS11809</name>
    <name evidence="6" type="ORF">BQ4739_LOCUS19227</name>
</gene>
<dbReference type="SUPFAM" id="SSF52058">
    <property type="entry name" value="L domain-like"/>
    <property type="match status" value="1"/>
</dbReference>
<feature type="compositionally biased region" description="Low complexity" evidence="4">
    <location>
        <begin position="174"/>
        <end position="183"/>
    </location>
</feature>
<evidence type="ECO:0000256" key="2">
    <source>
        <dbReference type="ARBA" id="ARBA00022614"/>
    </source>
</evidence>
<dbReference type="InterPro" id="IPR032675">
    <property type="entry name" value="LRR_dom_sf"/>
</dbReference>
<dbReference type="Gene3D" id="3.80.10.10">
    <property type="entry name" value="Ribonuclease Inhibitor"/>
    <property type="match status" value="2"/>
</dbReference>
<evidence type="ECO:0000256" key="4">
    <source>
        <dbReference type="SAM" id="MobiDB-lite"/>
    </source>
</evidence>
<dbReference type="GO" id="GO:0005930">
    <property type="term" value="C:axoneme"/>
    <property type="evidence" value="ECO:0007669"/>
    <property type="project" value="UniProtKB-SubCell"/>
</dbReference>
<reference evidence="6 7" key="1">
    <citation type="submission" date="2016-10" db="EMBL/GenBank/DDBJ databases">
        <authorList>
            <person name="Cai Z."/>
        </authorList>
    </citation>
    <scope>NUCLEOTIDE SEQUENCE [LARGE SCALE GENOMIC DNA]</scope>
</reference>
<protein>
    <submittedName>
        <fullName evidence="6">Uncharacterized protein</fullName>
    </submittedName>
</protein>
<dbReference type="InterPro" id="IPR003591">
    <property type="entry name" value="Leu-rich_rpt_typical-subtyp"/>
</dbReference>
<dbReference type="PROSITE" id="PS51450">
    <property type="entry name" value="LRR"/>
    <property type="match status" value="4"/>
</dbReference>
<evidence type="ECO:0000313" key="5">
    <source>
        <dbReference type="EMBL" id="SZX71681.1"/>
    </source>
</evidence>
<dbReference type="PANTHER" id="PTHR46652:SF3">
    <property type="entry name" value="LEUCINE-RICH REPEAT-CONTAINING PROTEIN 9"/>
    <property type="match status" value="1"/>
</dbReference>
<evidence type="ECO:0000313" key="6">
    <source>
        <dbReference type="EMBL" id="SZX78928.1"/>
    </source>
</evidence>
<keyword evidence="3" id="KW-0677">Repeat</keyword>
<evidence type="ECO:0000256" key="1">
    <source>
        <dbReference type="ARBA" id="ARBA00004430"/>
    </source>
</evidence>
<dbReference type="Proteomes" id="UP000256970">
    <property type="component" value="Unassembled WGS sequence"/>
</dbReference>